<feature type="non-terminal residue" evidence="1">
    <location>
        <position position="60"/>
    </location>
</feature>
<sequence>LNDNKKLKKFFRCNDCSTKKQIKPSKPKINKANELENSEIWDESEIIQVSDTEEEVDDNE</sequence>
<name>A0A9N9KKD8_9GLOM</name>
<feature type="non-terminal residue" evidence="1">
    <location>
        <position position="1"/>
    </location>
</feature>
<dbReference type="AlphaFoldDB" id="A0A9N9KKD8"/>
<accession>A0A9N9KKD8</accession>
<dbReference type="Proteomes" id="UP000789759">
    <property type="component" value="Unassembled WGS sequence"/>
</dbReference>
<comment type="caution">
    <text evidence="1">The sequence shown here is derived from an EMBL/GenBank/DDBJ whole genome shotgun (WGS) entry which is preliminary data.</text>
</comment>
<organism evidence="1 2">
    <name type="scientific">Cetraspora pellucida</name>
    <dbReference type="NCBI Taxonomy" id="1433469"/>
    <lineage>
        <taxon>Eukaryota</taxon>
        <taxon>Fungi</taxon>
        <taxon>Fungi incertae sedis</taxon>
        <taxon>Mucoromycota</taxon>
        <taxon>Glomeromycotina</taxon>
        <taxon>Glomeromycetes</taxon>
        <taxon>Diversisporales</taxon>
        <taxon>Gigasporaceae</taxon>
        <taxon>Cetraspora</taxon>
    </lineage>
</organism>
<evidence type="ECO:0000313" key="2">
    <source>
        <dbReference type="Proteomes" id="UP000789759"/>
    </source>
</evidence>
<keyword evidence="2" id="KW-1185">Reference proteome</keyword>
<dbReference type="EMBL" id="CAJVQA010088579">
    <property type="protein sequence ID" value="CAG8839899.1"/>
    <property type="molecule type" value="Genomic_DNA"/>
</dbReference>
<gene>
    <name evidence="1" type="ORF">CPELLU_LOCUS21939</name>
</gene>
<evidence type="ECO:0000313" key="1">
    <source>
        <dbReference type="EMBL" id="CAG8839899.1"/>
    </source>
</evidence>
<reference evidence="1" key="1">
    <citation type="submission" date="2021-06" db="EMBL/GenBank/DDBJ databases">
        <authorList>
            <person name="Kallberg Y."/>
            <person name="Tangrot J."/>
            <person name="Rosling A."/>
        </authorList>
    </citation>
    <scope>NUCLEOTIDE SEQUENCE</scope>
    <source>
        <strain evidence="1">FL966</strain>
    </source>
</reference>
<proteinExistence type="predicted"/>
<protein>
    <submittedName>
        <fullName evidence="1">25145_t:CDS:1</fullName>
    </submittedName>
</protein>